<dbReference type="InterPro" id="IPR011042">
    <property type="entry name" value="6-blade_b-propeller_TolB-like"/>
</dbReference>
<name>A0A6S6WD27_9PLEO</name>
<protein>
    <recommendedName>
        <fullName evidence="3">Paraoxonase</fullName>
    </recommendedName>
</protein>
<evidence type="ECO:0000313" key="1">
    <source>
        <dbReference type="EMBL" id="CAE7206382.1"/>
    </source>
</evidence>
<evidence type="ECO:0000313" key="2">
    <source>
        <dbReference type="Proteomes" id="UP000472372"/>
    </source>
</evidence>
<evidence type="ECO:0008006" key="3">
    <source>
        <dbReference type="Google" id="ProtNLM"/>
    </source>
</evidence>
<dbReference type="AlphaFoldDB" id="A0A6S6WD27"/>
<accession>A0A6S6WD27</accession>
<dbReference type="EMBL" id="HG992985">
    <property type="protein sequence ID" value="CAE7206382.1"/>
    <property type="molecule type" value="Genomic_DNA"/>
</dbReference>
<sequence>MAKGPIFLAALAALSPWVYDRYQALSTMLENRPSKLQNFNGFVSHEVKFRDELRNCEDVLVEEGMGIAFLSCNPERDQWNTVMGTLVPRIAGKEPPHIWIYDYSNPSSQSLKPLTLTNYANASDFQPLGIEYDAATSTLYVINHSRNSGNIIEVFQVSVQDAVATHVQTVKHPLLYTPNSIHSLGNGKLLVTNDHFIGSLTSPLLSTVETFAGVPSGSVVYTDVRNMSQTKTLARLPFANGITMLNTTTVAVASSSKPGLYFYTFDAGTPSLQFNNFVRAPSGVDNLAVDSTGKLTMAGHPFALELVKVSKARANCDMSGSEEAKKACECTAPSWAAEWSGEAGFKTLYKNSGEEFCSSSAFARDVSRGVGFVTGLYDRGILLVRE</sequence>
<reference evidence="1" key="1">
    <citation type="submission" date="2021-02" db="EMBL/GenBank/DDBJ databases">
        <authorList>
            <person name="Syme A R."/>
            <person name="Syme A R."/>
            <person name="Moolhuijzen P."/>
        </authorList>
    </citation>
    <scope>NUCLEOTIDE SEQUENCE</scope>
    <source>
        <strain evidence="1">W1-1</strain>
    </source>
</reference>
<organism evidence="1 2">
    <name type="scientific">Pyrenophora teres f. teres</name>
    <dbReference type="NCBI Taxonomy" id="97479"/>
    <lineage>
        <taxon>Eukaryota</taxon>
        <taxon>Fungi</taxon>
        <taxon>Dikarya</taxon>
        <taxon>Ascomycota</taxon>
        <taxon>Pezizomycotina</taxon>
        <taxon>Dothideomycetes</taxon>
        <taxon>Pleosporomycetidae</taxon>
        <taxon>Pleosporales</taxon>
        <taxon>Pleosporineae</taxon>
        <taxon>Pleosporaceae</taxon>
        <taxon>Pyrenophora</taxon>
    </lineage>
</organism>
<dbReference type="SUPFAM" id="SSF63829">
    <property type="entry name" value="Calcium-dependent phosphotriesterase"/>
    <property type="match status" value="1"/>
</dbReference>
<dbReference type="Proteomes" id="UP000472372">
    <property type="component" value="Chromosome 9"/>
</dbReference>
<dbReference type="PANTHER" id="PTHR11799">
    <property type="entry name" value="PARAOXONASE"/>
    <property type="match status" value="1"/>
</dbReference>
<dbReference type="Gene3D" id="2.120.10.30">
    <property type="entry name" value="TolB, C-terminal domain"/>
    <property type="match status" value="1"/>
</dbReference>
<gene>
    <name evidence="1" type="ORF">PTTW11_09544</name>
</gene>
<dbReference type="InterPro" id="IPR051288">
    <property type="entry name" value="Serum_paraoxonase/arylesterase"/>
</dbReference>
<proteinExistence type="predicted"/>
<dbReference type="PANTHER" id="PTHR11799:SF30">
    <property type="entry name" value="SERUM PARAOXONASE_ARYLESTERASE 2"/>
    <property type="match status" value="1"/>
</dbReference>